<dbReference type="EMBL" id="JBHSPB010000010">
    <property type="protein sequence ID" value="MFC5721993.1"/>
    <property type="molecule type" value="Genomic_DNA"/>
</dbReference>
<reference evidence="2" key="1">
    <citation type="journal article" date="2019" name="Int. J. Syst. Evol. Microbiol.">
        <title>The Global Catalogue of Microorganisms (GCM) 10K type strain sequencing project: providing services to taxonomists for standard genome sequencing and annotation.</title>
        <authorList>
            <consortium name="The Broad Institute Genomics Platform"/>
            <consortium name="The Broad Institute Genome Sequencing Center for Infectious Disease"/>
            <person name="Wu L."/>
            <person name="Ma J."/>
        </authorList>
    </citation>
    <scope>NUCLEOTIDE SEQUENCE [LARGE SCALE GENOMIC DNA]</scope>
    <source>
        <strain evidence="2">CGMCC 4.7304</strain>
    </source>
</reference>
<keyword evidence="2" id="KW-1185">Reference proteome</keyword>
<gene>
    <name evidence="1" type="ORF">ACFP1Z_17640</name>
</gene>
<dbReference type="InterPro" id="IPR029074">
    <property type="entry name" value="Imm49"/>
</dbReference>
<evidence type="ECO:0000313" key="1">
    <source>
        <dbReference type="EMBL" id="MFC5721993.1"/>
    </source>
</evidence>
<name>A0ABW0Z219_9ACTN</name>
<organism evidence="1 2">
    <name type="scientific">Streptomyces gamaensis</name>
    <dbReference type="NCBI Taxonomy" id="1763542"/>
    <lineage>
        <taxon>Bacteria</taxon>
        <taxon>Bacillati</taxon>
        <taxon>Actinomycetota</taxon>
        <taxon>Actinomycetes</taxon>
        <taxon>Kitasatosporales</taxon>
        <taxon>Streptomycetaceae</taxon>
        <taxon>Streptomyces</taxon>
    </lineage>
</organism>
<proteinExistence type="predicted"/>
<evidence type="ECO:0000313" key="2">
    <source>
        <dbReference type="Proteomes" id="UP001596083"/>
    </source>
</evidence>
<dbReference type="RefSeq" id="WP_390317355.1">
    <property type="nucleotide sequence ID" value="NZ_JBHSPB010000010.1"/>
</dbReference>
<comment type="caution">
    <text evidence="1">The sequence shown here is derived from an EMBL/GenBank/DDBJ whole genome shotgun (WGS) entry which is preliminary data.</text>
</comment>
<dbReference type="Proteomes" id="UP001596083">
    <property type="component" value="Unassembled WGS sequence"/>
</dbReference>
<sequence length="588" mass="64148">MRIERHQVDEAVVSAAREDFVNRIGSRTHSMAKAGPITTYEWWLIAEEFLDYLGALSVGTPDLDTPEAKAALNDAAEAAAGAVAYAAYYPWDRFHVFLSYVNFGMYYEPESEGQSETVSAREWLDAFCLAILADKAAWHGEAFHFARKEVQKDAAGRPAAELINGLMAYVVGDTGDDDADYPPSKTEVLTAIDAALARVRALDSETGQDLLDAPDSVVLRALRALAAGERDAFCRELTGLLLAYSTEHGPGAKPRTLLPLLPVALAALAYRREGWRLPVDTAYLPRAVVTGFEAAGPRVQAYGRSRRPDAVAELAAGPVVVERPDNPQPIHPESEALFEEFIREACTPVAGEPLPTWRLARAMEDQGMLFKWRASLSADVTDLEVENLRLASQLGAAFFRTVVAEPGTDVEVEINGSTLVYRAAAADRHDVAPGTWNAALNFALITGRREDIAALVLTGSALLEKDQSAYAWYRRALHDYLRGAEPEPATDRALNESEKAKSRVFVPAPAVLLSQLVEGDEESFNLALIDALEAHRDHHQVADRATEPAAAINLDILALACHARRRGWNIRVASPYLPPRLLRAAGPL</sequence>
<dbReference type="Pfam" id="PF15575">
    <property type="entry name" value="Imm49"/>
    <property type="match status" value="2"/>
</dbReference>
<protein>
    <submittedName>
        <fullName evidence="1">Imm49 family immunity protein</fullName>
    </submittedName>
</protein>
<accession>A0ABW0Z219</accession>